<accession>A0A2K1P542</accession>
<dbReference type="SUPFAM" id="SSF51905">
    <property type="entry name" value="FAD/NAD(P)-binding domain"/>
    <property type="match status" value="1"/>
</dbReference>
<sequence>MIAVIGSGIVGSLIAREINKYIEDVFIFEARNGIGTGVTKGNSGIIHGGYDDTPGSLRSELCYKGNKLYDEISQELSVEVKRVGSHVVALNEDELKAIDELEERAIQNGVKEYEILDKVELLEMEPNLNKSALKSFYCPIAGVTEPWEVAMQATKSVEINGGKVLKNKKLVEVKKKDNNFELFFEDGSNYIADLVINVAGLYADEVAKLFGDEVPYIFPVKGEYYLLGKDIKYANAVIFPTPSKLTKGCLVVPTVDGGYLAGPTAHGVKSKQDLSTTQEGLLEVREKSLRLVPTLDFSRNVIKTFAGLRPETKEKDFHIDVGGGNVIHVSGIRSPGLTAAPAIAKYVVEYLIQEKLHINLQKRKNYISQIEKVPHLVEKDYDYWERVIQEDQDAGEMICYCNKITKKEIKEAIKNGARTLDDVKFITRASFGECQGSFCIPKILKIISEETGLKPQEVLQNEEGSWIIDSEVRTK</sequence>
<evidence type="ECO:0000259" key="2">
    <source>
        <dbReference type="Pfam" id="PF04324"/>
    </source>
</evidence>
<dbReference type="RefSeq" id="WP_103066112.1">
    <property type="nucleotide sequence ID" value="NZ_AZRL01000003.1"/>
</dbReference>
<dbReference type="OrthoDB" id="9801699at2"/>
<protein>
    <submittedName>
        <fullName evidence="3">Ferredoxin</fullName>
    </submittedName>
</protein>
<dbReference type="Pfam" id="PF01266">
    <property type="entry name" value="DAO"/>
    <property type="match status" value="1"/>
</dbReference>
<dbReference type="PANTHER" id="PTHR42720:SF1">
    <property type="entry name" value="GLYCEROL 3-PHOSPHATE OXIDASE"/>
    <property type="match status" value="1"/>
</dbReference>
<dbReference type="InterPro" id="IPR041854">
    <property type="entry name" value="BFD-like_2Fe2S-bd_dom_sf"/>
</dbReference>
<dbReference type="Gene3D" id="1.10.10.1100">
    <property type="entry name" value="BFD-like [2Fe-2S]-binding domain"/>
    <property type="match status" value="1"/>
</dbReference>
<dbReference type="CDD" id="cd19946">
    <property type="entry name" value="GlpA-like_Fer2_BFD-like"/>
    <property type="match status" value="1"/>
</dbReference>
<dbReference type="Pfam" id="PF04324">
    <property type="entry name" value="Fer2_BFD"/>
    <property type="match status" value="1"/>
</dbReference>
<dbReference type="AlphaFoldDB" id="A0A2K1P542"/>
<dbReference type="PANTHER" id="PTHR42720">
    <property type="entry name" value="GLYCEROL-3-PHOSPHATE DEHYDROGENASE"/>
    <property type="match status" value="1"/>
</dbReference>
<organism evidence="3 4">
    <name type="scientific">Petrotoga olearia DSM 13574</name>
    <dbReference type="NCBI Taxonomy" id="1122955"/>
    <lineage>
        <taxon>Bacteria</taxon>
        <taxon>Thermotogati</taxon>
        <taxon>Thermotogota</taxon>
        <taxon>Thermotogae</taxon>
        <taxon>Petrotogales</taxon>
        <taxon>Petrotogaceae</taxon>
        <taxon>Petrotoga</taxon>
    </lineage>
</organism>
<dbReference type="InterPro" id="IPR036188">
    <property type="entry name" value="FAD/NAD-bd_sf"/>
</dbReference>
<dbReference type="Gene3D" id="3.50.50.60">
    <property type="entry name" value="FAD/NAD(P)-binding domain"/>
    <property type="match status" value="1"/>
</dbReference>
<dbReference type="InterPro" id="IPR007419">
    <property type="entry name" value="BFD-like_2Fe2S-bd_dom"/>
</dbReference>
<dbReference type="InterPro" id="IPR052745">
    <property type="entry name" value="G3P_Oxidase/Oxidoreductase"/>
</dbReference>
<name>A0A2K1P542_9BACT</name>
<feature type="domain" description="FAD dependent oxidoreductase" evidence="1">
    <location>
        <begin position="2"/>
        <end position="349"/>
    </location>
</feature>
<evidence type="ECO:0000259" key="1">
    <source>
        <dbReference type="Pfam" id="PF01266"/>
    </source>
</evidence>
<comment type="caution">
    <text evidence="3">The sequence shown here is derived from an EMBL/GenBank/DDBJ whole genome shotgun (WGS) entry which is preliminary data.</text>
</comment>
<dbReference type="SUPFAM" id="SSF54373">
    <property type="entry name" value="FAD-linked reductases, C-terminal domain"/>
    <property type="match status" value="1"/>
</dbReference>
<gene>
    <name evidence="3" type="ORF">X929_00485</name>
</gene>
<dbReference type="Gene3D" id="3.30.9.10">
    <property type="entry name" value="D-Amino Acid Oxidase, subunit A, domain 2"/>
    <property type="match status" value="1"/>
</dbReference>
<dbReference type="InterPro" id="IPR006076">
    <property type="entry name" value="FAD-dep_OxRdtase"/>
</dbReference>
<dbReference type="Proteomes" id="UP000236434">
    <property type="component" value="Unassembled WGS sequence"/>
</dbReference>
<evidence type="ECO:0000313" key="4">
    <source>
        <dbReference type="Proteomes" id="UP000236434"/>
    </source>
</evidence>
<proteinExistence type="predicted"/>
<reference evidence="3 4" key="1">
    <citation type="submission" date="2013-12" db="EMBL/GenBank/DDBJ databases">
        <title>Comparative genomics of Petrotoga isolates.</title>
        <authorList>
            <person name="Nesbo C.L."/>
            <person name="Charchuk R."/>
            <person name="Chow K."/>
        </authorList>
    </citation>
    <scope>NUCLEOTIDE SEQUENCE [LARGE SCALE GENOMIC DNA]</scope>
    <source>
        <strain evidence="3 4">DSM 13574</strain>
    </source>
</reference>
<evidence type="ECO:0000313" key="3">
    <source>
        <dbReference type="EMBL" id="PNR97903.1"/>
    </source>
</evidence>
<dbReference type="EMBL" id="AZRL01000003">
    <property type="protein sequence ID" value="PNR97903.1"/>
    <property type="molecule type" value="Genomic_DNA"/>
</dbReference>
<feature type="domain" description="BFD-like [2Fe-2S]-binding" evidence="2">
    <location>
        <begin position="397"/>
        <end position="449"/>
    </location>
</feature>